<reference evidence="2 3" key="1">
    <citation type="journal article" date="2015" name="Proc. Natl. Acad. Sci. U.S.A.">
        <title>The resurrection genome of Boea hygrometrica: A blueprint for survival of dehydration.</title>
        <authorList>
            <person name="Xiao L."/>
            <person name="Yang G."/>
            <person name="Zhang L."/>
            <person name="Yang X."/>
            <person name="Zhao S."/>
            <person name="Ji Z."/>
            <person name="Zhou Q."/>
            <person name="Hu M."/>
            <person name="Wang Y."/>
            <person name="Chen M."/>
            <person name="Xu Y."/>
            <person name="Jin H."/>
            <person name="Xiao X."/>
            <person name="Hu G."/>
            <person name="Bao F."/>
            <person name="Hu Y."/>
            <person name="Wan P."/>
            <person name="Li L."/>
            <person name="Deng X."/>
            <person name="Kuang T."/>
            <person name="Xiang C."/>
            <person name="Zhu J.K."/>
            <person name="Oliver M.J."/>
            <person name="He Y."/>
        </authorList>
    </citation>
    <scope>NUCLEOTIDE SEQUENCE [LARGE SCALE GENOMIC DNA]</scope>
    <source>
        <strain evidence="3">cv. XS01</strain>
    </source>
</reference>
<feature type="region of interest" description="Disordered" evidence="1">
    <location>
        <begin position="1"/>
        <end position="32"/>
    </location>
</feature>
<accession>A0A2Z7C368</accession>
<gene>
    <name evidence="2" type="ORF">F511_41847</name>
</gene>
<evidence type="ECO:0000256" key="1">
    <source>
        <dbReference type="SAM" id="MobiDB-lite"/>
    </source>
</evidence>
<feature type="region of interest" description="Disordered" evidence="1">
    <location>
        <begin position="51"/>
        <end position="74"/>
    </location>
</feature>
<proteinExistence type="predicted"/>
<keyword evidence="3" id="KW-1185">Reference proteome</keyword>
<organism evidence="2 3">
    <name type="scientific">Dorcoceras hygrometricum</name>
    <dbReference type="NCBI Taxonomy" id="472368"/>
    <lineage>
        <taxon>Eukaryota</taxon>
        <taxon>Viridiplantae</taxon>
        <taxon>Streptophyta</taxon>
        <taxon>Embryophyta</taxon>
        <taxon>Tracheophyta</taxon>
        <taxon>Spermatophyta</taxon>
        <taxon>Magnoliopsida</taxon>
        <taxon>eudicotyledons</taxon>
        <taxon>Gunneridae</taxon>
        <taxon>Pentapetalae</taxon>
        <taxon>asterids</taxon>
        <taxon>lamiids</taxon>
        <taxon>Lamiales</taxon>
        <taxon>Gesneriaceae</taxon>
        <taxon>Didymocarpoideae</taxon>
        <taxon>Trichosporeae</taxon>
        <taxon>Loxocarpinae</taxon>
        <taxon>Dorcoceras</taxon>
    </lineage>
</organism>
<feature type="compositionally biased region" description="Basic and acidic residues" evidence="1">
    <location>
        <begin position="64"/>
        <end position="74"/>
    </location>
</feature>
<evidence type="ECO:0000313" key="3">
    <source>
        <dbReference type="Proteomes" id="UP000250235"/>
    </source>
</evidence>
<sequence>MQRAAIDSSSDAKRRPTSPLRVTISLPPRNQGAQPVAQQLRRALAIDRPAAALSHRAASQSSRPAREFHAQHAA</sequence>
<dbReference type="AlphaFoldDB" id="A0A2Z7C368"/>
<name>A0A2Z7C368_9LAMI</name>
<dbReference type="EMBL" id="KV001566">
    <property type="protein sequence ID" value="KZV38880.1"/>
    <property type="molecule type" value="Genomic_DNA"/>
</dbReference>
<protein>
    <submittedName>
        <fullName evidence="2">Uncharacterized protein</fullName>
    </submittedName>
</protein>
<dbReference type="Proteomes" id="UP000250235">
    <property type="component" value="Unassembled WGS sequence"/>
</dbReference>
<evidence type="ECO:0000313" key="2">
    <source>
        <dbReference type="EMBL" id="KZV38880.1"/>
    </source>
</evidence>